<evidence type="ECO:0000313" key="1">
    <source>
        <dbReference type="EMBL" id="OWS70700.1"/>
    </source>
</evidence>
<name>A0A254PVW2_9BURK</name>
<protein>
    <submittedName>
        <fullName evidence="1">Uncharacterized protein</fullName>
    </submittedName>
</protein>
<keyword evidence="2" id="KW-1185">Reference proteome</keyword>
<gene>
    <name evidence="1" type="ORF">CBI31_00140</name>
</gene>
<proteinExistence type="predicted"/>
<dbReference type="OrthoDB" id="9132008at2"/>
<dbReference type="EMBL" id="NGUP01000001">
    <property type="protein sequence ID" value="OWS70700.1"/>
    <property type="molecule type" value="Genomic_DNA"/>
</dbReference>
<reference evidence="1 2" key="1">
    <citation type="submission" date="2017-05" db="EMBL/GenBank/DDBJ databases">
        <title>Genome of Polynucleobacter sp. MWH-Feld-100.</title>
        <authorList>
            <person name="Hahn M.W."/>
        </authorList>
    </citation>
    <scope>NUCLEOTIDE SEQUENCE [LARGE SCALE GENOMIC DNA]</scope>
    <source>
        <strain evidence="1 2">MWH-Feld-100</strain>
    </source>
</reference>
<dbReference type="AlphaFoldDB" id="A0A254PVW2"/>
<evidence type="ECO:0000313" key="2">
    <source>
        <dbReference type="Proteomes" id="UP000197528"/>
    </source>
</evidence>
<accession>A0A254PVW2</accession>
<dbReference type="RefSeq" id="WP_088524414.1">
    <property type="nucleotide sequence ID" value="NZ_NGUP01000001.1"/>
</dbReference>
<dbReference type="Proteomes" id="UP000197528">
    <property type="component" value="Unassembled WGS sequence"/>
</dbReference>
<comment type="caution">
    <text evidence="1">The sequence shown here is derived from an EMBL/GenBank/DDBJ whole genome shotgun (WGS) entry which is preliminary data.</text>
</comment>
<organism evidence="1 2">
    <name type="scientific">Polynucleobacter campilacus</name>
    <dbReference type="NCBI Taxonomy" id="1743163"/>
    <lineage>
        <taxon>Bacteria</taxon>
        <taxon>Pseudomonadati</taxon>
        <taxon>Pseudomonadota</taxon>
        <taxon>Betaproteobacteria</taxon>
        <taxon>Burkholderiales</taxon>
        <taxon>Burkholderiaceae</taxon>
        <taxon>Polynucleobacter</taxon>
    </lineage>
</organism>
<sequence length="104" mass="12635">MSRTFRRKNQRHEYVWVLKNWDVFFNGGTTIRHIPNSDAGRKAIAVFHSDAQVTMGSSAPRWYRKAFEHRRRTRNNRVMRLWLQGLGDPIFEARHRHDANWSWW</sequence>